<dbReference type="EMBL" id="JAAMPC010000006">
    <property type="protein sequence ID" value="KAG2307492.1"/>
    <property type="molecule type" value="Genomic_DNA"/>
</dbReference>
<comment type="caution">
    <text evidence="3">The sequence shown here is derived from an EMBL/GenBank/DDBJ whole genome shotgun (WGS) entry which is preliminary data.</text>
</comment>
<keyword evidence="2" id="KW-0472">Membrane</keyword>
<name>A0A8X7SJI3_BRACI</name>
<evidence type="ECO:0000313" key="4">
    <source>
        <dbReference type="Proteomes" id="UP000886595"/>
    </source>
</evidence>
<keyword evidence="4" id="KW-1185">Reference proteome</keyword>
<organism evidence="3 4">
    <name type="scientific">Brassica carinata</name>
    <name type="common">Ethiopian mustard</name>
    <name type="synonym">Abyssinian cabbage</name>
    <dbReference type="NCBI Taxonomy" id="52824"/>
    <lineage>
        <taxon>Eukaryota</taxon>
        <taxon>Viridiplantae</taxon>
        <taxon>Streptophyta</taxon>
        <taxon>Embryophyta</taxon>
        <taxon>Tracheophyta</taxon>
        <taxon>Spermatophyta</taxon>
        <taxon>Magnoliopsida</taxon>
        <taxon>eudicotyledons</taxon>
        <taxon>Gunneridae</taxon>
        <taxon>Pentapetalae</taxon>
        <taxon>rosids</taxon>
        <taxon>malvids</taxon>
        <taxon>Brassicales</taxon>
        <taxon>Brassicaceae</taxon>
        <taxon>Brassiceae</taxon>
        <taxon>Brassica</taxon>
    </lineage>
</organism>
<keyword evidence="2" id="KW-1133">Transmembrane helix</keyword>
<feature type="compositionally biased region" description="Polar residues" evidence="1">
    <location>
        <begin position="153"/>
        <end position="168"/>
    </location>
</feature>
<dbReference type="OrthoDB" id="770444at2759"/>
<accession>A0A8X7SJI3</accession>
<keyword evidence="2" id="KW-0812">Transmembrane</keyword>
<proteinExistence type="predicted"/>
<reference evidence="3 4" key="1">
    <citation type="submission" date="2020-02" db="EMBL/GenBank/DDBJ databases">
        <authorList>
            <person name="Ma Q."/>
            <person name="Huang Y."/>
            <person name="Song X."/>
            <person name="Pei D."/>
        </authorList>
    </citation>
    <scope>NUCLEOTIDE SEQUENCE [LARGE SCALE GENOMIC DNA]</scope>
    <source>
        <strain evidence="3">Sxm20200214</strain>
        <tissue evidence="3">Leaf</tissue>
    </source>
</reference>
<gene>
    <name evidence="3" type="ORF">Bca52824_027240</name>
</gene>
<feature type="region of interest" description="Disordered" evidence="1">
    <location>
        <begin position="153"/>
        <end position="180"/>
    </location>
</feature>
<dbReference type="Proteomes" id="UP000886595">
    <property type="component" value="Unassembled WGS sequence"/>
</dbReference>
<evidence type="ECO:0000256" key="2">
    <source>
        <dbReference type="SAM" id="Phobius"/>
    </source>
</evidence>
<dbReference type="AlphaFoldDB" id="A0A8X7SJI3"/>
<protein>
    <submittedName>
        <fullName evidence="3">Uncharacterized protein</fullName>
    </submittedName>
</protein>
<evidence type="ECO:0000256" key="1">
    <source>
        <dbReference type="SAM" id="MobiDB-lite"/>
    </source>
</evidence>
<feature type="transmembrane region" description="Helical" evidence="2">
    <location>
        <begin position="28"/>
        <end position="48"/>
    </location>
</feature>
<sequence length="180" mass="19783">MSMISDSMVPVRPSLENLNSPLLSKVCAWGVMLGLFVVSIIAMAYACYYTQNASNQRTGGQDNPIKKEVLKPLDMEPKIVVIMAADHNPISPNHNTSTSLPTPTAPNHKATDHTNIVPNLFPLRQTIYYIPLDAQLNTDPDPISMSLEHNTSTPPHISADSNHITFTSDPRDISLSHQNL</sequence>
<evidence type="ECO:0000313" key="3">
    <source>
        <dbReference type="EMBL" id="KAG2307492.1"/>
    </source>
</evidence>